<dbReference type="RefSeq" id="WP_142452108.1">
    <property type="nucleotide sequence ID" value="NZ_FXTA01000006.1"/>
</dbReference>
<name>A0A521EZA6_9FLAO</name>
<dbReference type="Proteomes" id="UP000468990">
    <property type="component" value="Unassembled WGS sequence"/>
</dbReference>
<keyword evidence="4" id="KW-1185">Reference proteome</keyword>
<dbReference type="EMBL" id="FXTA01000006">
    <property type="protein sequence ID" value="SMO89235.1"/>
    <property type="molecule type" value="Genomic_DNA"/>
</dbReference>
<protein>
    <submittedName>
        <fullName evidence="2">Uncharacterized protein</fullName>
    </submittedName>
</protein>
<evidence type="ECO:0000313" key="3">
    <source>
        <dbReference type="Proteomes" id="UP000317289"/>
    </source>
</evidence>
<accession>A0A521EZA6</accession>
<organism evidence="2 3">
    <name type="scientific">Flavobacterium resistens</name>
    <dbReference type="NCBI Taxonomy" id="443612"/>
    <lineage>
        <taxon>Bacteria</taxon>
        <taxon>Pseudomonadati</taxon>
        <taxon>Bacteroidota</taxon>
        <taxon>Flavobacteriia</taxon>
        <taxon>Flavobacteriales</taxon>
        <taxon>Flavobacteriaceae</taxon>
        <taxon>Flavobacterium</taxon>
    </lineage>
</organism>
<gene>
    <name evidence="1" type="ORF">GJU42_15240</name>
    <name evidence="2" type="ORF">SAMN06265349_10616</name>
</gene>
<evidence type="ECO:0000313" key="1">
    <source>
        <dbReference type="EMBL" id="MRX69326.1"/>
    </source>
</evidence>
<dbReference type="OrthoDB" id="1375819at2"/>
<sequence length="150" mass="17728">MKMLKKENVLIHDEKRVFLKLFKKELSNQFNFSENSVLDNDQSEKSERYISVVYSKTELIDFLRVTPKGTNILVCLFNEELYDNGSFMQEINSLVSLKKYETKPGIIREIQQHFQKTPEIREQLIKSGLEASYIREAHFDGFYKALFLFS</sequence>
<dbReference type="AlphaFoldDB" id="A0A521EZA6"/>
<dbReference type="Proteomes" id="UP000317289">
    <property type="component" value="Unassembled WGS sequence"/>
</dbReference>
<proteinExistence type="predicted"/>
<reference evidence="1 4" key="2">
    <citation type="submission" date="2019-11" db="EMBL/GenBank/DDBJ databases">
        <title>Flavobacterium resistens genome.</title>
        <authorList>
            <person name="Wilson V.M."/>
            <person name="Newman J.D."/>
        </authorList>
    </citation>
    <scope>NUCLEOTIDE SEQUENCE [LARGE SCALE GENOMIC DNA]</scope>
    <source>
        <strain evidence="1 4">DSM 19382</strain>
    </source>
</reference>
<evidence type="ECO:0000313" key="2">
    <source>
        <dbReference type="EMBL" id="SMO89235.1"/>
    </source>
</evidence>
<reference evidence="2 3" key="1">
    <citation type="submission" date="2017-05" db="EMBL/GenBank/DDBJ databases">
        <authorList>
            <person name="Varghese N."/>
            <person name="Submissions S."/>
        </authorList>
    </citation>
    <scope>NUCLEOTIDE SEQUENCE [LARGE SCALE GENOMIC DNA]</scope>
    <source>
        <strain evidence="2 3">DSM 19382</strain>
    </source>
</reference>
<evidence type="ECO:0000313" key="4">
    <source>
        <dbReference type="Proteomes" id="UP000468990"/>
    </source>
</evidence>
<dbReference type="EMBL" id="WKKG01000008">
    <property type="protein sequence ID" value="MRX69326.1"/>
    <property type="molecule type" value="Genomic_DNA"/>
</dbReference>